<comment type="caution">
    <text evidence="4">The sequence shown here is derived from an EMBL/GenBank/DDBJ whole genome shotgun (WGS) entry which is preliminary data.</text>
</comment>
<accession>A0A9N8EK43</accession>
<keyword evidence="5" id="KW-1185">Reference proteome</keyword>
<feature type="transmembrane region" description="Helical" evidence="3">
    <location>
        <begin position="110"/>
        <end position="130"/>
    </location>
</feature>
<feature type="transmembrane region" description="Helical" evidence="3">
    <location>
        <begin position="208"/>
        <end position="227"/>
    </location>
</feature>
<keyword evidence="3" id="KW-0472">Membrane</keyword>
<feature type="coiled-coil region" evidence="1">
    <location>
        <begin position="232"/>
        <end position="259"/>
    </location>
</feature>
<evidence type="ECO:0000256" key="1">
    <source>
        <dbReference type="SAM" id="Coils"/>
    </source>
</evidence>
<organism evidence="4 5">
    <name type="scientific">Seminavis robusta</name>
    <dbReference type="NCBI Taxonomy" id="568900"/>
    <lineage>
        <taxon>Eukaryota</taxon>
        <taxon>Sar</taxon>
        <taxon>Stramenopiles</taxon>
        <taxon>Ochrophyta</taxon>
        <taxon>Bacillariophyta</taxon>
        <taxon>Bacillariophyceae</taxon>
        <taxon>Bacillariophycidae</taxon>
        <taxon>Naviculales</taxon>
        <taxon>Naviculaceae</taxon>
        <taxon>Seminavis</taxon>
    </lineage>
</organism>
<reference evidence="4" key="1">
    <citation type="submission" date="2020-06" db="EMBL/GenBank/DDBJ databases">
        <authorList>
            <consortium name="Plant Systems Biology data submission"/>
        </authorList>
    </citation>
    <scope>NUCLEOTIDE SEQUENCE</scope>
    <source>
        <strain evidence="4">D6</strain>
    </source>
</reference>
<keyword evidence="3" id="KW-0812">Transmembrane</keyword>
<dbReference type="OrthoDB" id="55337at2759"/>
<keyword evidence="1" id="KW-0175">Coiled coil</keyword>
<sequence length="259" mass="29493">MTAAAKQRRSKNEKGAPTETTNSAEEQLELAKGKVLQSLATVAELHGKWKLHLLRMSYMVILITIHQWQGPMTYCLYDVKSYNKSLTPLDNDNLRISGYRAMYYVLNDTLCEFLGFVMGILCTLFLNQLYNEATVVVVNGRQQPTDSFFTNYYYMFSTGLVPPVLNFYFHRSKANATKSCIDAVAGADGLWTRHAQEDEVMAKAVRGFPVVIIFHTICTVCLWFMAFQASQQSNNLLLLEKLKRELAEARKENESKKKS</sequence>
<feature type="transmembrane region" description="Helical" evidence="3">
    <location>
        <begin position="150"/>
        <end position="169"/>
    </location>
</feature>
<evidence type="ECO:0000256" key="3">
    <source>
        <dbReference type="SAM" id="Phobius"/>
    </source>
</evidence>
<keyword evidence="3" id="KW-1133">Transmembrane helix</keyword>
<name>A0A9N8EK43_9STRA</name>
<dbReference type="EMBL" id="CAICTM010001114">
    <property type="protein sequence ID" value="CAB9520574.1"/>
    <property type="molecule type" value="Genomic_DNA"/>
</dbReference>
<evidence type="ECO:0000256" key="2">
    <source>
        <dbReference type="SAM" id="MobiDB-lite"/>
    </source>
</evidence>
<protein>
    <submittedName>
        <fullName evidence="4">Uncharacterized protein</fullName>
    </submittedName>
</protein>
<evidence type="ECO:0000313" key="4">
    <source>
        <dbReference type="EMBL" id="CAB9520574.1"/>
    </source>
</evidence>
<proteinExistence type="predicted"/>
<feature type="region of interest" description="Disordered" evidence="2">
    <location>
        <begin position="1"/>
        <end position="24"/>
    </location>
</feature>
<dbReference type="Proteomes" id="UP001153069">
    <property type="component" value="Unassembled WGS sequence"/>
</dbReference>
<gene>
    <name evidence="4" type="ORF">SEMRO_1116_G242880.1</name>
</gene>
<dbReference type="AlphaFoldDB" id="A0A9N8EK43"/>
<evidence type="ECO:0000313" key="5">
    <source>
        <dbReference type="Proteomes" id="UP001153069"/>
    </source>
</evidence>